<dbReference type="EMBL" id="CP119317">
    <property type="protein sequence ID" value="WEK52977.1"/>
    <property type="molecule type" value="Genomic_DNA"/>
</dbReference>
<reference evidence="1" key="1">
    <citation type="submission" date="2023-03" db="EMBL/GenBank/DDBJ databases">
        <title>Andean soil-derived lignocellulolytic bacterial consortium as a source of novel taxa and putative plastic-active enzymes.</title>
        <authorList>
            <person name="Diaz-Garcia L."/>
            <person name="Chuvochina M."/>
            <person name="Feuerriegel G."/>
            <person name="Bunk B."/>
            <person name="Sproer C."/>
            <person name="Streit W.R."/>
            <person name="Rodriguez L.M."/>
            <person name="Overmann J."/>
            <person name="Jimenez D.J."/>
        </authorList>
    </citation>
    <scope>NUCLEOTIDE SEQUENCE</scope>
    <source>
        <strain evidence="1">MAG 2441</strain>
    </source>
</reference>
<evidence type="ECO:0000313" key="1">
    <source>
        <dbReference type="EMBL" id="WEK52977.1"/>
    </source>
</evidence>
<dbReference type="Proteomes" id="UP001178662">
    <property type="component" value="Chromosome"/>
</dbReference>
<evidence type="ECO:0000313" key="2">
    <source>
        <dbReference type="Proteomes" id="UP001178662"/>
    </source>
</evidence>
<organism evidence="1 2">
    <name type="scientific">Candidatus Cohnella colombiensis</name>
    <dbReference type="NCBI Taxonomy" id="3121368"/>
    <lineage>
        <taxon>Bacteria</taxon>
        <taxon>Bacillati</taxon>
        <taxon>Bacillota</taxon>
        <taxon>Bacilli</taxon>
        <taxon>Bacillales</taxon>
        <taxon>Paenibacillaceae</taxon>
        <taxon>Cohnella</taxon>
    </lineage>
</organism>
<proteinExistence type="predicted"/>
<dbReference type="AlphaFoldDB" id="A0AA95EW17"/>
<gene>
    <name evidence="1" type="ORF">P0Y55_10245</name>
</gene>
<name>A0AA95EW17_9BACL</name>
<keyword evidence="2" id="KW-1185">Reference proteome</keyword>
<accession>A0AA95EW17</accession>
<protein>
    <submittedName>
        <fullName evidence="1">Uncharacterized protein</fullName>
    </submittedName>
</protein>
<sequence length="225" mass="25884">MFLLSNPNGSYGVNARELAQIIQVTYKTAWLMYHKIRYAISQADSEVLLTDIVRVSDSILHQRMFQLKNWYETEQPVIAASSEDAEGNVKYVKIKLQPRPLQPIRGYPRDATSFMKQHVSPEAVYTTDISMKWGRKRQNHKLRRLCVSAAYSIATTYGGIGSKHLQAYLDQYAYIDNHFHEPIFDILLYECSTRSTITYSCLTRTAPKRSNRITRASEAMIVMSC</sequence>